<feature type="transmembrane region" description="Helical" evidence="8">
    <location>
        <begin position="276"/>
        <end position="302"/>
    </location>
</feature>
<accession>A0A6P6VUP7</accession>
<evidence type="ECO:0000256" key="8">
    <source>
        <dbReference type="SAM" id="Phobius"/>
    </source>
</evidence>
<dbReference type="PANTHER" id="PTHR21212">
    <property type="entry name" value="BERNARDINELLI-SEIP CONGENITAL LIPODYSTROPHY 2 HOMOLOG BSCL2 PROTEIN"/>
    <property type="match status" value="1"/>
</dbReference>
<evidence type="ECO:0000256" key="2">
    <source>
        <dbReference type="ARBA" id="ARBA00022692"/>
    </source>
</evidence>
<keyword evidence="4 8" id="KW-1133">Transmembrane helix</keyword>
<organism evidence="9 10">
    <name type="scientific">Coffea arabica</name>
    <name type="common">Arabian coffee</name>
    <dbReference type="NCBI Taxonomy" id="13443"/>
    <lineage>
        <taxon>Eukaryota</taxon>
        <taxon>Viridiplantae</taxon>
        <taxon>Streptophyta</taxon>
        <taxon>Embryophyta</taxon>
        <taxon>Tracheophyta</taxon>
        <taxon>Spermatophyta</taxon>
        <taxon>Magnoliopsida</taxon>
        <taxon>eudicotyledons</taxon>
        <taxon>Gunneridae</taxon>
        <taxon>Pentapetalae</taxon>
        <taxon>asterids</taxon>
        <taxon>lamiids</taxon>
        <taxon>Gentianales</taxon>
        <taxon>Rubiaceae</taxon>
        <taxon>Ixoroideae</taxon>
        <taxon>Gardenieae complex</taxon>
        <taxon>Bertiereae - Coffeeae clade</taxon>
        <taxon>Coffeeae</taxon>
        <taxon>Coffea</taxon>
    </lineage>
</organism>
<evidence type="ECO:0000256" key="7">
    <source>
        <dbReference type="SAM" id="MobiDB-lite"/>
    </source>
</evidence>
<gene>
    <name evidence="10" type="primary">LOC113726225</name>
</gene>
<dbReference type="AlphaFoldDB" id="A0A6P6VUP7"/>
<dbReference type="InterPro" id="IPR009617">
    <property type="entry name" value="Seipin"/>
</dbReference>
<evidence type="ECO:0000256" key="3">
    <source>
        <dbReference type="ARBA" id="ARBA00022824"/>
    </source>
</evidence>
<feature type="transmembrane region" description="Helical" evidence="8">
    <location>
        <begin position="494"/>
        <end position="519"/>
    </location>
</feature>
<name>A0A6P6VUP7_COFAR</name>
<dbReference type="RefSeq" id="XP_027105622.1">
    <property type="nucleotide sequence ID" value="XM_027249821.2"/>
</dbReference>
<dbReference type="Proteomes" id="UP001652660">
    <property type="component" value="Chromosome 2c"/>
</dbReference>
<keyword evidence="6 8" id="KW-0472">Membrane</keyword>
<keyword evidence="2 8" id="KW-0812">Transmembrane</keyword>
<evidence type="ECO:0000313" key="10">
    <source>
        <dbReference type="RefSeq" id="XP_027105622.1"/>
    </source>
</evidence>
<sequence>MPIAMEEGKSCNENGYVENGKEEEFLDACDEFPFYDCVESLPGRIESDAKVSSSSVSGVTLDTKPSPEKSSPASLRRRRFTSRKDSVSFEKNNVTSGDAMLRFSEKLKENGEKDGIFSLNLEKIDEIKHSLRSGKVENGESEGFDGESKANSMMSYTNNERDEEYFEENSGLSRTHGGDSSFLMVLVGLVIKAIGFQFSLLFSFFTFPVWAIYTSYMFVMDPFGYMKRGRQYLIRKALRIFGNFFGNVSSFVSEWFRQHKSLLELGLKFVWGLLWSVYVCVVLVVLLVSAFVVGGILMNAAVEEPVRIKESLNFDYTQKSPIAYVPIIGCPGPDCGIESSENFDVLKFDGMRVIPLDHKLQVTVSLTLPESDYNRNLGIFQVRVDFLDPDGKALASSRHPCMLPFKSRPIRLLLTFLKVAPLLTGYTSESQDLIIRFKGFTEGGRPTSCLRVTIEQRAQFAHGAGVPEIYAASLTLESEQPLLKRIVWYWRRTLFIWVSMTIFTVELLFTLLCCNSIIIPRVNLGRTRNGPPQNSDSIQSSLGA</sequence>
<evidence type="ECO:0000256" key="5">
    <source>
        <dbReference type="ARBA" id="ARBA00023098"/>
    </source>
</evidence>
<evidence type="ECO:0000313" key="9">
    <source>
        <dbReference type="Proteomes" id="UP001652660"/>
    </source>
</evidence>
<feature type="region of interest" description="Disordered" evidence="7">
    <location>
        <begin position="47"/>
        <end position="91"/>
    </location>
</feature>
<keyword evidence="3" id="KW-0256">Endoplasmic reticulum</keyword>
<dbReference type="Pfam" id="PF06775">
    <property type="entry name" value="Seipin"/>
    <property type="match status" value="1"/>
</dbReference>
<dbReference type="GO" id="GO:0005789">
    <property type="term" value="C:endoplasmic reticulum membrane"/>
    <property type="evidence" value="ECO:0007669"/>
    <property type="project" value="UniProtKB-SubCell"/>
</dbReference>
<dbReference type="OrthoDB" id="3990054at2759"/>
<keyword evidence="9" id="KW-1185">Reference proteome</keyword>
<evidence type="ECO:0000256" key="4">
    <source>
        <dbReference type="ARBA" id="ARBA00022989"/>
    </source>
</evidence>
<proteinExistence type="predicted"/>
<dbReference type="GO" id="GO:0140042">
    <property type="term" value="P:lipid droplet formation"/>
    <property type="evidence" value="ECO:0007669"/>
    <property type="project" value="UniProtKB-ARBA"/>
</dbReference>
<feature type="transmembrane region" description="Helical" evidence="8">
    <location>
        <begin position="237"/>
        <end position="256"/>
    </location>
</feature>
<dbReference type="CDD" id="cd23995">
    <property type="entry name" value="Seipin_BSCL2_like"/>
    <property type="match status" value="1"/>
</dbReference>
<dbReference type="GO" id="GO:0006629">
    <property type="term" value="P:lipid metabolic process"/>
    <property type="evidence" value="ECO:0007669"/>
    <property type="project" value="UniProtKB-KW"/>
</dbReference>
<protein>
    <submittedName>
        <fullName evidence="10">Seipin-2</fullName>
    </submittedName>
</protein>
<dbReference type="GeneID" id="113726225"/>
<dbReference type="PANTHER" id="PTHR21212:SF0">
    <property type="entry name" value="SEIPIN"/>
    <property type="match status" value="1"/>
</dbReference>
<evidence type="ECO:0000256" key="6">
    <source>
        <dbReference type="ARBA" id="ARBA00023136"/>
    </source>
</evidence>
<reference evidence="9" key="1">
    <citation type="journal article" date="2025" name="Foods">
        <title>Unveiling the Microbial Signatures of Arabica Coffee Cherries: Insights into Ripeness Specific Diversity, Functional Traits, and Implications for Quality and Safety.</title>
        <authorList>
            <consortium name="RefSeq"/>
            <person name="Tenea G.N."/>
            <person name="Cifuentes V."/>
            <person name="Reyes P."/>
            <person name="Cevallos-Vallejos M."/>
        </authorList>
    </citation>
    <scope>NUCLEOTIDE SEQUENCE [LARGE SCALE GENOMIC DNA]</scope>
</reference>
<comment type="subcellular location">
    <subcellularLocation>
        <location evidence="1">Endoplasmic reticulum membrane</location>
        <topology evidence="1">Multi-pass membrane protein</topology>
    </subcellularLocation>
</comment>
<evidence type="ECO:0000256" key="1">
    <source>
        <dbReference type="ARBA" id="ARBA00004477"/>
    </source>
</evidence>
<keyword evidence="5" id="KW-0443">Lipid metabolism</keyword>
<reference evidence="10" key="2">
    <citation type="submission" date="2025-08" db="UniProtKB">
        <authorList>
            <consortium name="RefSeq"/>
        </authorList>
    </citation>
    <scope>IDENTIFICATION</scope>
    <source>
        <tissue evidence="10">Leaves</tissue>
    </source>
</reference>